<dbReference type="Proteomes" id="UP001153620">
    <property type="component" value="Chromosome 3"/>
</dbReference>
<dbReference type="EMBL" id="OU895879">
    <property type="protein sequence ID" value="CAG9808880.1"/>
    <property type="molecule type" value="Genomic_DNA"/>
</dbReference>
<keyword evidence="2" id="KW-1133">Transmembrane helix</keyword>
<keyword evidence="4" id="KW-1185">Reference proteome</keyword>
<dbReference type="OrthoDB" id="6627826at2759"/>
<evidence type="ECO:0000256" key="2">
    <source>
        <dbReference type="SAM" id="Phobius"/>
    </source>
</evidence>
<feature type="region of interest" description="Disordered" evidence="1">
    <location>
        <begin position="99"/>
        <end position="122"/>
    </location>
</feature>
<feature type="compositionally biased region" description="Basic residues" evidence="1">
    <location>
        <begin position="103"/>
        <end position="122"/>
    </location>
</feature>
<reference evidence="3" key="1">
    <citation type="submission" date="2022-01" db="EMBL/GenBank/DDBJ databases">
        <authorList>
            <person name="King R."/>
        </authorList>
    </citation>
    <scope>NUCLEOTIDE SEQUENCE</scope>
</reference>
<reference evidence="3" key="2">
    <citation type="submission" date="2022-10" db="EMBL/GenBank/DDBJ databases">
        <authorList>
            <consortium name="ENA_rothamsted_submissions"/>
            <consortium name="culmorum"/>
            <person name="King R."/>
        </authorList>
    </citation>
    <scope>NUCLEOTIDE SEQUENCE</scope>
</reference>
<feature type="region of interest" description="Disordered" evidence="1">
    <location>
        <begin position="251"/>
        <end position="278"/>
    </location>
</feature>
<accession>A0A9N9S2G6</accession>
<proteinExistence type="predicted"/>
<evidence type="ECO:0000313" key="3">
    <source>
        <dbReference type="EMBL" id="CAG9808880.1"/>
    </source>
</evidence>
<name>A0A9N9S2G6_9DIPT</name>
<gene>
    <name evidence="3" type="ORF">CHIRRI_LOCUS11715</name>
</gene>
<dbReference type="AlphaFoldDB" id="A0A9N9S2G6"/>
<keyword evidence="2" id="KW-0812">Transmembrane</keyword>
<feature type="transmembrane region" description="Helical" evidence="2">
    <location>
        <begin position="153"/>
        <end position="173"/>
    </location>
</feature>
<protein>
    <submittedName>
        <fullName evidence="3">Uncharacterized protein</fullName>
    </submittedName>
</protein>
<sequence length="304" mass="35272">MRIKIYFALGILTFYKEINLVYGKSVEVISDNEGLQRQFENYMNCAKMMNSSDCLEITGRKRKGTDNAGNNVVIIGGTGSHEHGSFEDGYYIELDDDADHGNKKGKRKRRGKKNKRKKGKGSKIYKKMKPMMYGLGGLKLLLDHFLLKKLAFVTFFTFILSKISFILATLVALKQFFHTPIPHQRAESHKVEVIHIPIKKYRPKHMDEVFDESKFIPVTYDSLIPDTTPSYFTFQNQNDFISSEENFRGSYLSRDRNRDNDNENEILSASNDDNEDLLTDEFDRSDKHHDEKNFYINHVHSPFV</sequence>
<evidence type="ECO:0000256" key="1">
    <source>
        <dbReference type="SAM" id="MobiDB-lite"/>
    </source>
</evidence>
<keyword evidence="2" id="KW-0472">Membrane</keyword>
<dbReference type="Pfam" id="PF07898">
    <property type="entry name" value="DUF1676"/>
    <property type="match status" value="1"/>
</dbReference>
<dbReference type="InterPro" id="IPR012464">
    <property type="entry name" value="DUF1676"/>
</dbReference>
<organism evidence="3 4">
    <name type="scientific">Chironomus riparius</name>
    <dbReference type="NCBI Taxonomy" id="315576"/>
    <lineage>
        <taxon>Eukaryota</taxon>
        <taxon>Metazoa</taxon>
        <taxon>Ecdysozoa</taxon>
        <taxon>Arthropoda</taxon>
        <taxon>Hexapoda</taxon>
        <taxon>Insecta</taxon>
        <taxon>Pterygota</taxon>
        <taxon>Neoptera</taxon>
        <taxon>Endopterygota</taxon>
        <taxon>Diptera</taxon>
        <taxon>Nematocera</taxon>
        <taxon>Chironomoidea</taxon>
        <taxon>Chironomidae</taxon>
        <taxon>Chironominae</taxon>
        <taxon>Chironomus</taxon>
    </lineage>
</organism>
<evidence type="ECO:0000313" key="4">
    <source>
        <dbReference type="Proteomes" id="UP001153620"/>
    </source>
</evidence>